<proteinExistence type="predicted"/>
<name>A0A2T0BEL5_9CLOT</name>
<organism evidence="3 4">
    <name type="scientific">Clostridium vincentii</name>
    <dbReference type="NCBI Taxonomy" id="52704"/>
    <lineage>
        <taxon>Bacteria</taxon>
        <taxon>Bacillati</taxon>
        <taxon>Bacillota</taxon>
        <taxon>Clostridia</taxon>
        <taxon>Eubacteriales</taxon>
        <taxon>Clostridiaceae</taxon>
        <taxon>Clostridium</taxon>
    </lineage>
</organism>
<dbReference type="PANTHER" id="PTHR42824:SF1">
    <property type="entry name" value="GLUTAMINE AMIDOTRANSFERASE YAFJ-RELATED"/>
    <property type="match status" value="1"/>
</dbReference>
<keyword evidence="4" id="KW-1185">Reference proteome</keyword>
<dbReference type="PANTHER" id="PTHR42824">
    <property type="entry name" value="GLUTAMINE AMIDOTRANSFERASE"/>
    <property type="match status" value="1"/>
</dbReference>
<keyword evidence="3" id="KW-0032">Aminotransferase</keyword>
<dbReference type="Gene3D" id="3.60.20.10">
    <property type="entry name" value="Glutamine Phosphoribosylpyrophosphate, subunit 1, domain 1"/>
    <property type="match status" value="1"/>
</dbReference>
<gene>
    <name evidence="3" type="ORF">CLVI_18250</name>
</gene>
<dbReference type="InterPro" id="IPR017932">
    <property type="entry name" value="GATase_2_dom"/>
</dbReference>
<dbReference type="SUPFAM" id="SSF56235">
    <property type="entry name" value="N-terminal nucleophile aminohydrolases (Ntn hydrolases)"/>
    <property type="match status" value="1"/>
</dbReference>
<feature type="domain" description="Glutamine amidotransferase type-2" evidence="2">
    <location>
        <begin position="2"/>
        <end position="255"/>
    </location>
</feature>
<evidence type="ECO:0000259" key="2">
    <source>
        <dbReference type="PROSITE" id="PS51278"/>
    </source>
</evidence>
<dbReference type="GO" id="GO:0008483">
    <property type="term" value="F:transaminase activity"/>
    <property type="evidence" value="ECO:0007669"/>
    <property type="project" value="UniProtKB-KW"/>
</dbReference>
<dbReference type="InterPro" id="IPR026869">
    <property type="entry name" value="EgtC-like"/>
</dbReference>
<dbReference type="EMBL" id="PVXQ01000017">
    <property type="protein sequence ID" value="PRR82319.1"/>
    <property type="molecule type" value="Genomic_DNA"/>
</dbReference>
<sequence>MCELYGTIGAKKISLNEDLNLFYKHSVKHSHGWGLAYWNQNSELILYAEGKCGNDSDLLQNLLVSPIESQVSIGHIRFATAGVISDRNSHPFTKTDSNGREWTLAHNGNMSVGLQLFPFRKTQIGETDSERILLYLVDCINKKSEEKGRSLNSQERCGVVDSIVAELSLGNRLNLLIYDSEQYYVHTNIKDTLYFSRQDGYYCFSTMPLENIYLWDKVPLNSLLVYSGINQIYSGKNHGNEFIKATLSNFDNFNI</sequence>
<evidence type="ECO:0000313" key="3">
    <source>
        <dbReference type="EMBL" id="PRR82319.1"/>
    </source>
</evidence>
<dbReference type="PROSITE" id="PS51278">
    <property type="entry name" value="GATASE_TYPE_2"/>
    <property type="match status" value="1"/>
</dbReference>
<protein>
    <submittedName>
        <fullName evidence="3">Glucosamine--fructose-6-phosphate aminotransferase</fullName>
    </submittedName>
</protein>
<dbReference type="AlphaFoldDB" id="A0A2T0BEL5"/>
<evidence type="ECO:0000256" key="1">
    <source>
        <dbReference type="ARBA" id="ARBA00022962"/>
    </source>
</evidence>
<comment type="caution">
    <text evidence="3">The sequence shown here is derived from an EMBL/GenBank/DDBJ whole genome shotgun (WGS) entry which is preliminary data.</text>
</comment>
<dbReference type="OrthoDB" id="321954at2"/>
<dbReference type="InterPro" id="IPR029055">
    <property type="entry name" value="Ntn_hydrolases_N"/>
</dbReference>
<dbReference type="Pfam" id="PF13230">
    <property type="entry name" value="GATase_4"/>
    <property type="match status" value="1"/>
</dbReference>
<keyword evidence="1" id="KW-0315">Glutamine amidotransferase</keyword>
<evidence type="ECO:0000313" key="4">
    <source>
        <dbReference type="Proteomes" id="UP000239471"/>
    </source>
</evidence>
<dbReference type="RefSeq" id="WP_106059800.1">
    <property type="nucleotide sequence ID" value="NZ_PVXQ01000017.1"/>
</dbReference>
<accession>A0A2T0BEL5</accession>
<reference evidence="3 4" key="1">
    <citation type="submission" date="2018-03" db="EMBL/GenBank/DDBJ databases">
        <title>Genome sequence of Clostridium vincentii DSM 10228.</title>
        <authorList>
            <person name="Poehlein A."/>
            <person name="Daniel R."/>
        </authorList>
    </citation>
    <scope>NUCLEOTIDE SEQUENCE [LARGE SCALE GENOMIC DNA]</scope>
    <source>
        <strain evidence="3 4">DSM 10228</strain>
    </source>
</reference>
<dbReference type="Proteomes" id="UP000239471">
    <property type="component" value="Unassembled WGS sequence"/>
</dbReference>
<keyword evidence="3" id="KW-0808">Transferase</keyword>